<evidence type="ECO:0000256" key="1">
    <source>
        <dbReference type="SAM" id="MobiDB-lite"/>
    </source>
</evidence>
<dbReference type="InterPro" id="IPR011991">
    <property type="entry name" value="ArsR-like_HTH"/>
</dbReference>
<dbReference type="InterPro" id="IPR036388">
    <property type="entry name" value="WH-like_DNA-bd_sf"/>
</dbReference>
<dbReference type="Pfam" id="PF24034">
    <property type="entry name" value="DUF7343"/>
    <property type="match status" value="1"/>
</dbReference>
<dbReference type="RefSeq" id="WP_144262175.1">
    <property type="nucleotide sequence ID" value="NZ_QMDX01000006.1"/>
</dbReference>
<dbReference type="Pfam" id="PF24036">
    <property type="entry name" value="DUF7345"/>
    <property type="match status" value="1"/>
</dbReference>
<sequence>MPTGRALGWFMLVAVVSAAGPGAVVPAAPGSAGQATTETVGTADAAGVVDARATAQDQPAADGTVTRVRVYANGSARWTVRTRTRLSNDSAVEAYRRFQDRFRNDTARYLDPFRQRIRGTVANAENATGRSMTATGFAASTSVRQLPRRFGVVTYSFTWRGFARPTADGVAAGDVFVGGFLLSSGDTLTLVAPAGYTVARAEPAPDRSDGGRLTWQGPRSFADRRPEAAFVPGATDGGAAGDGVVNDAGGADGVPWYYPVSGLALLAGALLAAGLAYRRRGASEAEATTGGDAGAASAVPDEPLSDADRVRKRLAEADGRMRQQQVAEAFGWSASKTSRTLSDMEDEGVIERVRIGRENVVRLTDEE</sequence>
<keyword evidence="5" id="KW-1185">Reference proteome</keyword>
<dbReference type="InterPro" id="IPR055767">
    <property type="entry name" value="DUF7343"/>
</dbReference>
<accession>A0A554N8C8</accession>
<dbReference type="InterPro" id="IPR036390">
    <property type="entry name" value="WH_DNA-bd_sf"/>
</dbReference>
<dbReference type="EMBL" id="QMDX01000006">
    <property type="protein sequence ID" value="TSD13653.1"/>
    <property type="molecule type" value="Genomic_DNA"/>
</dbReference>
<dbReference type="CDD" id="cd00090">
    <property type="entry name" value="HTH_ARSR"/>
    <property type="match status" value="1"/>
</dbReference>
<name>A0A554N8C8_9EURY</name>
<gene>
    <name evidence="4" type="ORF">DP107_10790</name>
</gene>
<dbReference type="Proteomes" id="UP000319894">
    <property type="component" value="Unassembled WGS sequence"/>
</dbReference>
<dbReference type="OrthoDB" id="27885at2157"/>
<dbReference type="AlphaFoldDB" id="A0A554N8C8"/>
<proteinExistence type="predicted"/>
<comment type="caution">
    <text evidence="4">The sequence shown here is derived from an EMBL/GenBank/DDBJ whole genome shotgun (WGS) entry which is preliminary data.</text>
</comment>
<organism evidence="4 5">
    <name type="scientific">Haloglomus irregulare</name>
    <dbReference type="NCBI Taxonomy" id="2234134"/>
    <lineage>
        <taxon>Archaea</taxon>
        <taxon>Methanobacteriati</taxon>
        <taxon>Methanobacteriota</taxon>
        <taxon>Stenosarchaea group</taxon>
        <taxon>Halobacteria</taxon>
        <taxon>Halobacteriales</taxon>
        <taxon>Natronomonadaceae</taxon>
        <taxon>Haloglomus</taxon>
    </lineage>
</organism>
<feature type="domain" description="DUF7343" evidence="2">
    <location>
        <begin position="304"/>
        <end position="363"/>
    </location>
</feature>
<feature type="compositionally biased region" description="Low complexity" evidence="1">
    <location>
        <begin position="286"/>
        <end position="298"/>
    </location>
</feature>
<feature type="region of interest" description="Disordered" evidence="1">
    <location>
        <begin position="286"/>
        <end position="307"/>
    </location>
</feature>
<dbReference type="InParanoid" id="A0A554N8C8"/>
<evidence type="ECO:0000259" key="2">
    <source>
        <dbReference type="Pfam" id="PF24034"/>
    </source>
</evidence>
<protein>
    <submittedName>
        <fullName evidence="4">DUF4897 domain-containing protein</fullName>
    </submittedName>
</protein>
<dbReference type="InterPro" id="IPR055769">
    <property type="entry name" value="DUF7345"/>
</dbReference>
<evidence type="ECO:0000313" key="4">
    <source>
        <dbReference type="EMBL" id="TSD13653.1"/>
    </source>
</evidence>
<feature type="domain" description="DUF7345" evidence="3">
    <location>
        <begin position="67"/>
        <end position="196"/>
    </location>
</feature>
<dbReference type="SUPFAM" id="SSF46785">
    <property type="entry name" value="Winged helix' DNA-binding domain"/>
    <property type="match status" value="1"/>
</dbReference>
<evidence type="ECO:0000313" key="5">
    <source>
        <dbReference type="Proteomes" id="UP000319894"/>
    </source>
</evidence>
<evidence type="ECO:0000259" key="3">
    <source>
        <dbReference type="Pfam" id="PF24036"/>
    </source>
</evidence>
<reference evidence="4 5" key="1">
    <citation type="submission" date="2018-06" db="EMBL/GenBank/DDBJ databases">
        <title>Natronomonas sp. F16-60 a new haloarchaeon isolated from a solar saltern of Isla Cristina, Huelva, Spain.</title>
        <authorList>
            <person name="Duran-Viseras A."/>
            <person name="Sanchez-Porro C."/>
            <person name="Ventosa A."/>
        </authorList>
    </citation>
    <scope>NUCLEOTIDE SEQUENCE [LARGE SCALE GENOMIC DNA]</scope>
    <source>
        <strain evidence="4 5">F16-60</strain>
    </source>
</reference>
<dbReference type="Gene3D" id="1.10.10.10">
    <property type="entry name" value="Winged helix-like DNA-binding domain superfamily/Winged helix DNA-binding domain"/>
    <property type="match status" value="1"/>
</dbReference>